<dbReference type="PANTHER" id="PTHR23527">
    <property type="entry name" value="BLL3282 PROTEIN"/>
    <property type="match status" value="1"/>
</dbReference>
<feature type="compositionally biased region" description="Low complexity" evidence="5">
    <location>
        <begin position="192"/>
        <end position="220"/>
    </location>
</feature>
<reference evidence="8 9" key="1">
    <citation type="submission" date="2016-06" db="EMBL/GenBank/DDBJ databases">
        <authorList>
            <person name="Kjaerup R.B."/>
            <person name="Dalgaard T.S."/>
            <person name="Juul-Madsen H.R."/>
        </authorList>
    </citation>
    <scope>NUCLEOTIDE SEQUENCE [LARGE SCALE GENOMIC DNA]</scope>
    <source>
        <strain evidence="8 9">DSM 45626</strain>
    </source>
</reference>
<dbReference type="RefSeq" id="WP_091284135.1">
    <property type="nucleotide sequence ID" value="NZ_FMCW01000028.1"/>
</dbReference>
<dbReference type="SUPFAM" id="SSF103473">
    <property type="entry name" value="MFS general substrate transporter"/>
    <property type="match status" value="1"/>
</dbReference>
<dbReference type="PROSITE" id="PS50850">
    <property type="entry name" value="MFS"/>
    <property type="match status" value="1"/>
</dbReference>
<dbReference type="GO" id="GO:0005886">
    <property type="term" value="C:plasma membrane"/>
    <property type="evidence" value="ECO:0007669"/>
    <property type="project" value="UniProtKB-SubCell"/>
</dbReference>
<keyword evidence="4 6" id="KW-0472">Membrane</keyword>
<dbReference type="InterPro" id="IPR020846">
    <property type="entry name" value="MFS_dom"/>
</dbReference>
<feature type="transmembrane region" description="Helical" evidence="6">
    <location>
        <begin position="302"/>
        <end position="321"/>
    </location>
</feature>
<evidence type="ECO:0000313" key="8">
    <source>
        <dbReference type="EMBL" id="SCF09986.1"/>
    </source>
</evidence>
<gene>
    <name evidence="8" type="ORF">GA0070558_12822</name>
</gene>
<dbReference type="Gene3D" id="1.20.1250.20">
    <property type="entry name" value="MFS general substrate transporter like domains"/>
    <property type="match status" value="2"/>
</dbReference>
<evidence type="ECO:0000256" key="2">
    <source>
        <dbReference type="ARBA" id="ARBA00022692"/>
    </source>
</evidence>
<dbReference type="InterPro" id="IPR036259">
    <property type="entry name" value="MFS_trans_sf"/>
</dbReference>
<evidence type="ECO:0000256" key="4">
    <source>
        <dbReference type="ARBA" id="ARBA00023136"/>
    </source>
</evidence>
<dbReference type="GO" id="GO:0022857">
    <property type="term" value="F:transmembrane transporter activity"/>
    <property type="evidence" value="ECO:0007669"/>
    <property type="project" value="InterPro"/>
</dbReference>
<feature type="transmembrane region" description="Helical" evidence="6">
    <location>
        <begin position="164"/>
        <end position="183"/>
    </location>
</feature>
<name>A0A1C4XNL7_9ACTN</name>
<evidence type="ECO:0000313" key="9">
    <source>
        <dbReference type="Proteomes" id="UP000199375"/>
    </source>
</evidence>
<dbReference type="AlphaFoldDB" id="A0A1C4XNL7"/>
<feature type="region of interest" description="Disordered" evidence="5">
    <location>
        <begin position="192"/>
        <end position="230"/>
    </location>
</feature>
<keyword evidence="3 6" id="KW-1133">Transmembrane helix</keyword>
<feature type="transmembrane region" description="Helical" evidence="6">
    <location>
        <begin position="270"/>
        <end position="290"/>
    </location>
</feature>
<dbReference type="EMBL" id="FMCW01000028">
    <property type="protein sequence ID" value="SCF09986.1"/>
    <property type="molecule type" value="Genomic_DNA"/>
</dbReference>
<feature type="transmembrane region" description="Helical" evidence="6">
    <location>
        <begin position="236"/>
        <end position="258"/>
    </location>
</feature>
<evidence type="ECO:0000256" key="1">
    <source>
        <dbReference type="ARBA" id="ARBA00004651"/>
    </source>
</evidence>
<feature type="region of interest" description="Disordered" evidence="5">
    <location>
        <begin position="417"/>
        <end position="470"/>
    </location>
</feature>
<proteinExistence type="predicted"/>
<accession>A0A1C4XNL7</accession>
<feature type="domain" description="Major facilitator superfamily (MFS) profile" evidence="7">
    <location>
        <begin position="6"/>
        <end position="417"/>
    </location>
</feature>
<protein>
    <submittedName>
        <fullName evidence="8">Sugar phosphate permease</fullName>
    </submittedName>
</protein>
<dbReference type="InterPro" id="IPR052952">
    <property type="entry name" value="MFS-Transporter"/>
</dbReference>
<dbReference type="InterPro" id="IPR011701">
    <property type="entry name" value="MFS"/>
</dbReference>
<feature type="compositionally biased region" description="Low complexity" evidence="5">
    <location>
        <begin position="426"/>
        <end position="446"/>
    </location>
</feature>
<feature type="transmembrane region" description="Helical" evidence="6">
    <location>
        <begin position="74"/>
        <end position="91"/>
    </location>
</feature>
<organism evidence="8 9">
    <name type="scientific">Micromonospora haikouensis</name>
    <dbReference type="NCBI Taxonomy" id="686309"/>
    <lineage>
        <taxon>Bacteria</taxon>
        <taxon>Bacillati</taxon>
        <taxon>Actinomycetota</taxon>
        <taxon>Actinomycetes</taxon>
        <taxon>Micromonosporales</taxon>
        <taxon>Micromonosporaceae</taxon>
        <taxon>Micromonospora</taxon>
    </lineage>
</organism>
<comment type="subcellular location">
    <subcellularLocation>
        <location evidence="1">Cell membrane</location>
        <topology evidence="1">Multi-pass membrane protein</topology>
    </subcellularLocation>
</comment>
<feature type="transmembrane region" description="Helical" evidence="6">
    <location>
        <begin position="45"/>
        <end position="67"/>
    </location>
</feature>
<evidence type="ECO:0000259" key="7">
    <source>
        <dbReference type="PROSITE" id="PS50850"/>
    </source>
</evidence>
<dbReference type="Pfam" id="PF07690">
    <property type="entry name" value="MFS_1"/>
    <property type="match status" value="1"/>
</dbReference>
<feature type="transmembrane region" description="Helical" evidence="6">
    <location>
        <begin position="333"/>
        <end position="357"/>
    </location>
</feature>
<dbReference type="Proteomes" id="UP000199375">
    <property type="component" value="Unassembled WGS sequence"/>
</dbReference>
<evidence type="ECO:0000256" key="5">
    <source>
        <dbReference type="SAM" id="MobiDB-lite"/>
    </source>
</evidence>
<keyword evidence="2 6" id="KW-0812">Transmembrane</keyword>
<sequence length="470" mass="46506">MADSRRWVMLGIGTAAQTAGTLYLYGLPFLLPALRRTTDLPLWELGLLVACPSLGMVLALIGWGVLADRRGERLVIGLGLTGGAAFLAGAASAAGPALFVLLALAGAAGSAVYAASGRVVTGWFAPGERGLAMGIRQTSQPLGVAAASAVLPVLADSGGPRRALLVAAVVSALTGIVAALLLVDGPRSTAGRTSAASPAAARPASGSPSAAPPASGSPGSDTGGAGARSPYRSPTLWRVHGASALLVVAQFVVGAYALDYLVTERGWPVRTAGPLIAGAQLVAAAARVLAGRWSDRSAQRLRPLRVIAAGTAGALGALAVAETLHAPPAAPLLLVALVATVSWHGVAYAAVADVAPASWAGRATSAQTVLQNVAATATPPLFGLAVAGLGFGPGFAVAALFPLAAVAVLHGLTVDARPSPRPPDAGGPAGADAADRPPSSGSAGRRPGVRERVGPGPRAWWSGRPPTPPG</sequence>
<evidence type="ECO:0000256" key="3">
    <source>
        <dbReference type="ARBA" id="ARBA00022989"/>
    </source>
</evidence>
<evidence type="ECO:0000256" key="6">
    <source>
        <dbReference type="SAM" id="Phobius"/>
    </source>
</evidence>
<feature type="transmembrane region" description="Helical" evidence="6">
    <location>
        <begin position="7"/>
        <end position="25"/>
    </location>
</feature>
<dbReference type="PANTHER" id="PTHR23527:SF1">
    <property type="entry name" value="BLL3282 PROTEIN"/>
    <property type="match status" value="1"/>
</dbReference>